<dbReference type="Pfam" id="PF13188">
    <property type="entry name" value="PAS_8"/>
    <property type="match status" value="1"/>
</dbReference>
<proteinExistence type="predicted"/>
<dbReference type="InterPro" id="IPR000014">
    <property type="entry name" value="PAS"/>
</dbReference>
<dbReference type="AlphaFoldDB" id="A0A1I1RFZ5"/>
<gene>
    <name evidence="5" type="ORF">SAMN04488059_14115</name>
</gene>
<dbReference type="SMART" id="SM00267">
    <property type="entry name" value="GGDEF"/>
    <property type="match status" value="1"/>
</dbReference>
<dbReference type="SMART" id="SM00086">
    <property type="entry name" value="PAC"/>
    <property type="match status" value="2"/>
</dbReference>
<feature type="domain" description="EAL" evidence="3">
    <location>
        <begin position="563"/>
        <end position="818"/>
    </location>
</feature>
<dbReference type="InterPro" id="IPR000160">
    <property type="entry name" value="GGDEF_dom"/>
</dbReference>
<evidence type="ECO:0000259" key="1">
    <source>
        <dbReference type="PROSITE" id="PS50112"/>
    </source>
</evidence>
<dbReference type="STRING" id="728005.SAMN04488059_14115"/>
<dbReference type="NCBIfam" id="TIGR00229">
    <property type="entry name" value="sensory_box"/>
    <property type="match status" value="3"/>
</dbReference>
<dbReference type="Pfam" id="PF00563">
    <property type="entry name" value="EAL"/>
    <property type="match status" value="1"/>
</dbReference>
<dbReference type="SMART" id="SM00091">
    <property type="entry name" value="PAS"/>
    <property type="match status" value="3"/>
</dbReference>
<dbReference type="PROSITE" id="PS50883">
    <property type="entry name" value="EAL"/>
    <property type="match status" value="1"/>
</dbReference>
<dbReference type="SUPFAM" id="SSF55785">
    <property type="entry name" value="PYP-like sensor domain (PAS domain)"/>
    <property type="match status" value="3"/>
</dbReference>
<dbReference type="Gene3D" id="3.30.450.20">
    <property type="entry name" value="PAS domain"/>
    <property type="match status" value="3"/>
</dbReference>
<dbReference type="RefSeq" id="WP_082102159.1">
    <property type="nucleotide sequence ID" value="NZ_FOMB01000041.1"/>
</dbReference>
<accession>A0A1I1RFZ5</accession>
<dbReference type="InterPro" id="IPR043128">
    <property type="entry name" value="Rev_trsase/Diguanyl_cyclase"/>
</dbReference>
<evidence type="ECO:0000259" key="2">
    <source>
        <dbReference type="PROSITE" id="PS50113"/>
    </source>
</evidence>
<feature type="domain" description="PAS" evidence="1">
    <location>
        <begin position="142"/>
        <end position="216"/>
    </location>
</feature>
<dbReference type="CDD" id="cd00130">
    <property type="entry name" value="PAS"/>
    <property type="match status" value="2"/>
</dbReference>
<dbReference type="InterPro" id="IPR052155">
    <property type="entry name" value="Biofilm_reg_signaling"/>
</dbReference>
<name>A0A1I1RFZ5_9HYPH</name>
<dbReference type="Gene3D" id="3.30.70.270">
    <property type="match status" value="1"/>
</dbReference>
<dbReference type="Proteomes" id="UP000182258">
    <property type="component" value="Unassembled WGS sequence"/>
</dbReference>
<dbReference type="InterPro" id="IPR013655">
    <property type="entry name" value="PAS_fold_3"/>
</dbReference>
<protein>
    <submittedName>
        <fullName evidence="5">PAS domain S-box-containing protein/diguanylate cyclase (GGDEF) domain-containing protein</fullName>
    </submittedName>
</protein>
<dbReference type="PROSITE" id="PS50887">
    <property type="entry name" value="GGDEF"/>
    <property type="match status" value="1"/>
</dbReference>
<dbReference type="InterPro" id="IPR001633">
    <property type="entry name" value="EAL_dom"/>
</dbReference>
<reference evidence="5 6" key="1">
    <citation type="submission" date="2016-10" db="EMBL/GenBank/DDBJ databases">
        <authorList>
            <person name="de Groot N.N."/>
        </authorList>
    </citation>
    <scope>NUCLEOTIDE SEQUENCE [LARGE SCALE GENOMIC DNA]</scope>
    <source>
        <strain evidence="5 6">CGMCC 1.10210</strain>
    </source>
</reference>
<feature type="domain" description="PAC" evidence="2">
    <location>
        <begin position="88"/>
        <end position="141"/>
    </location>
</feature>
<dbReference type="SUPFAM" id="SSF141868">
    <property type="entry name" value="EAL domain-like"/>
    <property type="match status" value="1"/>
</dbReference>
<dbReference type="CDD" id="cd01948">
    <property type="entry name" value="EAL"/>
    <property type="match status" value="1"/>
</dbReference>
<dbReference type="PROSITE" id="PS50113">
    <property type="entry name" value="PAC"/>
    <property type="match status" value="1"/>
</dbReference>
<evidence type="ECO:0000259" key="3">
    <source>
        <dbReference type="PROSITE" id="PS50883"/>
    </source>
</evidence>
<dbReference type="SUPFAM" id="SSF55073">
    <property type="entry name" value="Nucleotide cyclase"/>
    <property type="match status" value="1"/>
</dbReference>
<feature type="domain" description="PAS" evidence="1">
    <location>
        <begin position="269"/>
        <end position="313"/>
    </location>
</feature>
<organism evidence="5 6">
    <name type="scientific">Devosia psychrophila</name>
    <dbReference type="NCBI Taxonomy" id="728005"/>
    <lineage>
        <taxon>Bacteria</taxon>
        <taxon>Pseudomonadati</taxon>
        <taxon>Pseudomonadota</taxon>
        <taxon>Alphaproteobacteria</taxon>
        <taxon>Hyphomicrobiales</taxon>
        <taxon>Devosiaceae</taxon>
        <taxon>Devosia</taxon>
    </lineage>
</organism>
<dbReference type="NCBIfam" id="TIGR00254">
    <property type="entry name" value="GGDEF"/>
    <property type="match status" value="1"/>
</dbReference>
<evidence type="ECO:0000313" key="5">
    <source>
        <dbReference type="EMBL" id="SFD33112.1"/>
    </source>
</evidence>
<dbReference type="SMART" id="SM00052">
    <property type="entry name" value="EAL"/>
    <property type="match status" value="1"/>
</dbReference>
<dbReference type="InterPro" id="IPR035919">
    <property type="entry name" value="EAL_sf"/>
</dbReference>
<dbReference type="InterPro" id="IPR035965">
    <property type="entry name" value="PAS-like_dom_sf"/>
</dbReference>
<dbReference type="InterPro" id="IPR001610">
    <property type="entry name" value="PAC"/>
</dbReference>
<sequence length="828" mass="90698">MLPLQDFVSAAQDQVWKHALGRARLGVWDWNLQTGDCVYSDSWFEMLGYRPGELKQDSDLWLRISHPDDRDRAVASGDRHIAGETDAIETELRLKHKDGHWVWVLDRGGVIERDANGKPLRVVGVQTDISSLKEAENRLSQVNGRYDLVLEASATGIWHFDLASGQSHWDDRTRNMFGLQPNPIELEKNAWHSFLHPDDKERAERAHELKPVAGQTSKIRYRIILKDGQVRHVETLAVYVPDIQNSGSIVGTIRDVTDEVLAAETIKTEKEKLRVTLRSISDAVVSVDIGGSIIFANSAAAMLVGKLEAELTGSALRDSFIVGTDVSLASILGASGQTETTALAEIGEGALFLQWTSNVIRAANGVCLGTVFTLRDVTEAQVRQRELSHAARHDPLTGLLNRNAFDADLGEYILRASTEPIAVYYVDLDYFKGLNDFAGHAAGDAALRAISHALRRSLPEQATIARLGGDEFAVVFGARETEDAVVIATQILDTVRNVDIWTPAGYRRLGASIGVALIHDNQILPSDALAFADDACYRAKSLGRNQFAFFSVAGVTLSSGFTAARIVADIAEAKTDGRLQLYGQEIRTLSDPWNPSGDIEVLARLFAKDGRLISPDEFIPAAERFGMAALLDRWIIGTALRQFGHDMQRTGRISLAFNLSAQTLSDPALWDVIAATLVDTGVAPSNVVFEITETAAFTNFEAAERFVRSARASGCRVSLDDFGTGLSSFEYLRRFPVDCIKIDGAFIQNLATQQFDREIVGAISKIADNLGCDVVAEKIESAEVIDILCGMGIKFGQGFLMHQPEPLNQLIGRLRDSWLLPSTAISSV</sequence>
<dbReference type="OrthoDB" id="9814202at2"/>
<evidence type="ECO:0000259" key="4">
    <source>
        <dbReference type="PROSITE" id="PS50887"/>
    </source>
</evidence>
<dbReference type="CDD" id="cd01949">
    <property type="entry name" value="GGDEF"/>
    <property type="match status" value="1"/>
</dbReference>
<dbReference type="InterPro" id="IPR000700">
    <property type="entry name" value="PAS-assoc_C"/>
</dbReference>
<dbReference type="PROSITE" id="PS50112">
    <property type="entry name" value="PAS"/>
    <property type="match status" value="2"/>
</dbReference>
<evidence type="ECO:0000313" key="6">
    <source>
        <dbReference type="Proteomes" id="UP000182258"/>
    </source>
</evidence>
<feature type="domain" description="GGDEF" evidence="4">
    <location>
        <begin position="419"/>
        <end position="552"/>
    </location>
</feature>
<dbReference type="PANTHER" id="PTHR44757:SF4">
    <property type="entry name" value="DIGUANYLATE CYCLASE DGCE-RELATED"/>
    <property type="match status" value="1"/>
</dbReference>
<dbReference type="Pfam" id="PF08447">
    <property type="entry name" value="PAS_3"/>
    <property type="match status" value="2"/>
</dbReference>
<dbReference type="Gene3D" id="3.20.20.450">
    <property type="entry name" value="EAL domain"/>
    <property type="match status" value="1"/>
</dbReference>
<dbReference type="Pfam" id="PF00990">
    <property type="entry name" value="GGDEF"/>
    <property type="match status" value="1"/>
</dbReference>
<dbReference type="PANTHER" id="PTHR44757">
    <property type="entry name" value="DIGUANYLATE CYCLASE DGCP"/>
    <property type="match status" value="1"/>
</dbReference>
<dbReference type="EMBL" id="FOMB01000041">
    <property type="protein sequence ID" value="SFD33112.1"/>
    <property type="molecule type" value="Genomic_DNA"/>
</dbReference>
<dbReference type="InterPro" id="IPR029787">
    <property type="entry name" value="Nucleotide_cyclase"/>
</dbReference>